<dbReference type="EMBL" id="GBRH01183069">
    <property type="protein sequence ID" value="JAE14827.1"/>
    <property type="molecule type" value="Transcribed_RNA"/>
</dbReference>
<organism evidence="1">
    <name type="scientific">Arundo donax</name>
    <name type="common">Giant reed</name>
    <name type="synonym">Donax arundinaceus</name>
    <dbReference type="NCBI Taxonomy" id="35708"/>
    <lineage>
        <taxon>Eukaryota</taxon>
        <taxon>Viridiplantae</taxon>
        <taxon>Streptophyta</taxon>
        <taxon>Embryophyta</taxon>
        <taxon>Tracheophyta</taxon>
        <taxon>Spermatophyta</taxon>
        <taxon>Magnoliopsida</taxon>
        <taxon>Liliopsida</taxon>
        <taxon>Poales</taxon>
        <taxon>Poaceae</taxon>
        <taxon>PACMAD clade</taxon>
        <taxon>Arundinoideae</taxon>
        <taxon>Arundineae</taxon>
        <taxon>Arundo</taxon>
    </lineage>
</organism>
<accession>A0A0A9FRB0</accession>
<evidence type="ECO:0000313" key="1">
    <source>
        <dbReference type="EMBL" id="JAE14827.1"/>
    </source>
</evidence>
<reference evidence="1" key="2">
    <citation type="journal article" date="2015" name="Data Brief">
        <title>Shoot transcriptome of the giant reed, Arundo donax.</title>
        <authorList>
            <person name="Barrero R.A."/>
            <person name="Guerrero F.D."/>
            <person name="Moolhuijzen P."/>
            <person name="Goolsby J.A."/>
            <person name="Tidwell J."/>
            <person name="Bellgard S.E."/>
            <person name="Bellgard M.I."/>
        </authorList>
    </citation>
    <scope>NUCLEOTIDE SEQUENCE</scope>
    <source>
        <tissue evidence="1">Shoot tissue taken approximately 20 cm above the soil surface</tissue>
    </source>
</reference>
<dbReference type="AlphaFoldDB" id="A0A0A9FRB0"/>
<protein>
    <submittedName>
        <fullName evidence="1">Uncharacterized protein</fullName>
    </submittedName>
</protein>
<name>A0A0A9FRB0_ARUDO</name>
<sequence length="41" mass="4984">MSWLAIFFDFRVTNLKRNVKNLSLQCTELAKLFIRKKRILQ</sequence>
<reference evidence="1" key="1">
    <citation type="submission" date="2014-09" db="EMBL/GenBank/DDBJ databases">
        <authorList>
            <person name="Magalhaes I.L.F."/>
            <person name="Oliveira U."/>
            <person name="Santos F.R."/>
            <person name="Vidigal T.H.D.A."/>
            <person name="Brescovit A.D."/>
            <person name="Santos A.J."/>
        </authorList>
    </citation>
    <scope>NUCLEOTIDE SEQUENCE</scope>
    <source>
        <tissue evidence="1">Shoot tissue taken approximately 20 cm above the soil surface</tissue>
    </source>
</reference>
<proteinExistence type="predicted"/>